<evidence type="ECO:0000256" key="2">
    <source>
        <dbReference type="SAM" id="MobiDB-lite"/>
    </source>
</evidence>
<accession>A0AAF0EUX3</accession>
<dbReference type="Pfam" id="PF10209">
    <property type="entry name" value="DUF2340"/>
    <property type="match status" value="1"/>
</dbReference>
<reference evidence="3" key="1">
    <citation type="submission" date="2023-03" db="EMBL/GenBank/DDBJ databases">
        <title>Mating type loci evolution in Malassezia.</title>
        <authorList>
            <person name="Coelho M.A."/>
        </authorList>
    </citation>
    <scope>NUCLEOTIDE SEQUENCE</scope>
    <source>
        <strain evidence="3">CBS 11721</strain>
    </source>
</reference>
<organism evidence="3 4">
    <name type="scientific">Malassezia cuniculi</name>
    <dbReference type="NCBI Taxonomy" id="948313"/>
    <lineage>
        <taxon>Eukaryota</taxon>
        <taxon>Fungi</taxon>
        <taxon>Dikarya</taxon>
        <taxon>Basidiomycota</taxon>
        <taxon>Ustilaginomycotina</taxon>
        <taxon>Malasseziomycetes</taxon>
        <taxon>Malasseziales</taxon>
        <taxon>Malasseziaceae</taxon>
        <taxon>Malassezia</taxon>
    </lineage>
</organism>
<proteinExistence type="inferred from homology"/>
<feature type="compositionally biased region" description="Basic and acidic residues" evidence="2">
    <location>
        <begin position="1"/>
        <end position="12"/>
    </location>
</feature>
<evidence type="ECO:0000313" key="4">
    <source>
        <dbReference type="Proteomes" id="UP001219933"/>
    </source>
</evidence>
<gene>
    <name evidence="3" type="ORF">MCUN1_001640</name>
</gene>
<evidence type="ECO:0000313" key="3">
    <source>
        <dbReference type="EMBL" id="WFD34796.1"/>
    </source>
</evidence>
<feature type="region of interest" description="Disordered" evidence="2">
    <location>
        <begin position="1"/>
        <end position="27"/>
    </location>
</feature>
<dbReference type="AlphaFoldDB" id="A0AAF0EUX3"/>
<dbReference type="PANTHER" id="PTHR18444:SF9">
    <property type="entry name" value="UPF0538 PROTEIN C2ORF76"/>
    <property type="match status" value="1"/>
</dbReference>
<evidence type="ECO:0000256" key="1">
    <source>
        <dbReference type="ARBA" id="ARBA00007176"/>
    </source>
</evidence>
<comment type="similarity">
    <text evidence="1">Belongs to the UPF0538 family.</text>
</comment>
<name>A0AAF0EUX3_9BASI</name>
<protein>
    <submittedName>
        <fullName evidence="3">Uncharacterized protein</fullName>
    </submittedName>
</protein>
<dbReference type="InterPro" id="IPR018794">
    <property type="entry name" value="UPF0538"/>
</dbReference>
<dbReference type="Proteomes" id="UP001219933">
    <property type="component" value="Chromosome 2"/>
</dbReference>
<sequence>MTEEAPRSDGYRNHPFNPQNDFLDHTETNRARPLTSAVITVRLIKNFEYRAMKAIILKDYDLTKATAADLIERCKHEVRTAAGYKVYRPIVDKFDTLKLYTRAHSAKTTNLIINLDHPEWIFDNESTATLAELGIDGD</sequence>
<dbReference type="EMBL" id="CP119878">
    <property type="protein sequence ID" value="WFD34796.1"/>
    <property type="molecule type" value="Genomic_DNA"/>
</dbReference>
<dbReference type="PANTHER" id="PTHR18444">
    <property type="entry name" value="UPF0538 FAMILY MEMBER"/>
    <property type="match status" value="1"/>
</dbReference>
<keyword evidence="4" id="KW-1185">Reference proteome</keyword>